<evidence type="ECO:0000313" key="3">
    <source>
        <dbReference type="Proteomes" id="UP000010473"/>
    </source>
</evidence>
<dbReference type="eggNOG" id="COG4968">
    <property type="taxonomic scope" value="Bacteria"/>
</dbReference>
<feature type="transmembrane region" description="Helical" evidence="1">
    <location>
        <begin position="21"/>
        <end position="41"/>
    </location>
</feature>
<dbReference type="HOGENOM" id="CLU_091705_5_0_3"/>
<keyword evidence="1" id="KW-1133">Transmembrane helix</keyword>
<proteinExistence type="predicted"/>
<gene>
    <name evidence="2" type="ordered locus">Sta7437_1301</name>
</gene>
<dbReference type="KEGG" id="scs:Sta7437_1301"/>
<accession>K9XS37</accession>
<dbReference type="Pfam" id="PF16734">
    <property type="entry name" value="Pilin_GH"/>
    <property type="match status" value="1"/>
</dbReference>
<evidence type="ECO:0000313" key="2">
    <source>
        <dbReference type="EMBL" id="AFZ34871.1"/>
    </source>
</evidence>
<dbReference type="RefSeq" id="WP_015192544.1">
    <property type="nucleotide sequence ID" value="NC_019748.1"/>
</dbReference>
<dbReference type="OrthoDB" id="467711at2"/>
<dbReference type="InterPro" id="IPR045584">
    <property type="entry name" value="Pilin-like"/>
</dbReference>
<keyword evidence="1" id="KW-0472">Membrane</keyword>
<reference evidence="3" key="1">
    <citation type="journal article" date="2013" name="Proc. Natl. Acad. Sci. U.S.A.">
        <title>Improving the coverage of the cyanobacterial phylum using diversity-driven genome sequencing.</title>
        <authorList>
            <person name="Shih P.M."/>
            <person name="Wu D."/>
            <person name="Latifi A."/>
            <person name="Axen S.D."/>
            <person name="Fewer D.P."/>
            <person name="Talla E."/>
            <person name="Calteau A."/>
            <person name="Cai F."/>
            <person name="Tandeau de Marsac N."/>
            <person name="Rippka R."/>
            <person name="Herdman M."/>
            <person name="Sivonen K."/>
            <person name="Coursin T."/>
            <person name="Laurent T."/>
            <person name="Goodwin L."/>
            <person name="Nolan M."/>
            <person name="Davenport K.W."/>
            <person name="Han C.S."/>
            <person name="Rubin E.M."/>
            <person name="Eisen J.A."/>
            <person name="Woyke T."/>
            <person name="Gugger M."/>
            <person name="Kerfeld C.A."/>
        </authorList>
    </citation>
    <scope>NUCLEOTIDE SEQUENCE [LARGE SCALE GENOMIC DNA]</scope>
    <source>
        <strain evidence="3">ATCC 29371 / PCC 7437</strain>
    </source>
</reference>
<dbReference type="AlphaFoldDB" id="K9XS37"/>
<keyword evidence="3" id="KW-1185">Reference proteome</keyword>
<dbReference type="Gene3D" id="3.30.700.10">
    <property type="entry name" value="Glycoprotein, Type 4 Pilin"/>
    <property type="match status" value="1"/>
</dbReference>
<organism evidence="2 3">
    <name type="scientific">Stanieria cyanosphaera (strain ATCC 29371 / PCC 7437)</name>
    <dbReference type="NCBI Taxonomy" id="111780"/>
    <lineage>
        <taxon>Bacteria</taxon>
        <taxon>Bacillati</taxon>
        <taxon>Cyanobacteriota</taxon>
        <taxon>Cyanophyceae</taxon>
        <taxon>Pleurocapsales</taxon>
        <taxon>Dermocarpellaceae</taxon>
        <taxon>Stanieria</taxon>
    </lineage>
</organism>
<protein>
    <recommendedName>
        <fullName evidence="4">General secretion pathway protein H</fullName>
    </recommendedName>
</protein>
<keyword evidence="1" id="KW-0812">Transmembrane</keyword>
<dbReference type="SUPFAM" id="SSF54523">
    <property type="entry name" value="Pili subunits"/>
    <property type="match status" value="1"/>
</dbReference>
<dbReference type="Pfam" id="PF07963">
    <property type="entry name" value="N_methyl"/>
    <property type="match status" value="1"/>
</dbReference>
<dbReference type="InterPro" id="IPR031975">
    <property type="entry name" value="Pilin_GH"/>
</dbReference>
<name>K9XS37_STAC7</name>
<dbReference type="InterPro" id="IPR012902">
    <property type="entry name" value="N_methyl_site"/>
</dbReference>
<sequence>MTNIWIELIQLLFNFKKQRGFTLVELLVVVLLFSALSIIALPNYVNQVEKARVAEAKVNLGVLNRSQQAYYFEKATFADDMSDLGTNLSISNGLYNYSIVTPITNTEVHHLAEPILKYAGDLKIMTSAVFRVENAFLYTVCESNTIGVTPAIVNGTPITCTNGQIIQ</sequence>
<evidence type="ECO:0000256" key="1">
    <source>
        <dbReference type="SAM" id="Phobius"/>
    </source>
</evidence>
<dbReference type="Proteomes" id="UP000010473">
    <property type="component" value="Chromosome"/>
</dbReference>
<dbReference type="NCBIfam" id="TIGR02532">
    <property type="entry name" value="IV_pilin_GFxxxE"/>
    <property type="match status" value="1"/>
</dbReference>
<dbReference type="EMBL" id="CP003653">
    <property type="protein sequence ID" value="AFZ34871.1"/>
    <property type="molecule type" value="Genomic_DNA"/>
</dbReference>
<dbReference type="STRING" id="111780.Sta7437_1301"/>
<evidence type="ECO:0008006" key="4">
    <source>
        <dbReference type="Google" id="ProtNLM"/>
    </source>
</evidence>
<dbReference type="PROSITE" id="PS00409">
    <property type="entry name" value="PROKAR_NTER_METHYL"/>
    <property type="match status" value="1"/>
</dbReference>